<evidence type="ECO:0000313" key="5">
    <source>
        <dbReference type="Proteomes" id="UP000239203"/>
    </source>
</evidence>
<name>A0A2S6GWP2_9PSEU</name>
<keyword evidence="2" id="KW-0812">Transmembrane</keyword>
<dbReference type="Pfam" id="PF05729">
    <property type="entry name" value="NACHT"/>
    <property type="match status" value="1"/>
</dbReference>
<feature type="transmembrane region" description="Helical" evidence="2">
    <location>
        <begin position="454"/>
        <end position="473"/>
    </location>
</feature>
<feature type="transmembrane region" description="Helical" evidence="2">
    <location>
        <begin position="413"/>
        <end position="433"/>
    </location>
</feature>
<dbReference type="EMBL" id="PTIX01000003">
    <property type="protein sequence ID" value="PPK69623.1"/>
    <property type="molecule type" value="Genomic_DNA"/>
</dbReference>
<reference evidence="4 5" key="1">
    <citation type="submission" date="2018-02" db="EMBL/GenBank/DDBJ databases">
        <title>Genomic Encyclopedia of Archaeal and Bacterial Type Strains, Phase II (KMG-II): from individual species to whole genera.</title>
        <authorList>
            <person name="Goeker M."/>
        </authorList>
    </citation>
    <scope>NUCLEOTIDE SEQUENCE [LARGE SCALE GENOMIC DNA]</scope>
    <source>
        <strain evidence="4 5">YU 961-1</strain>
    </source>
</reference>
<dbReference type="RefSeq" id="WP_104478048.1">
    <property type="nucleotide sequence ID" value="NZ_CP154825.1"/>
</dbReference>
<dbReference type="InterPro" id="IPR007111">
    <property type="entry name" value="NACHT_NTPase"/>
</dbReference>
<gene>
    <name evidence="4" type="ORF">CLV40_103233</name>
</gene>
<feature type="region of interest" description="Disordered" evidence="1">
    <location>
        <begin position="629"/>
        <end position="651"/>
    </location>
</feature>
<evidence type="ECO:0000256" key="1">
    <source>
        <dbReference type="SAM" id="MobiDB-lite"/>
    </source>
</evidence>
<dbReference type="AlphaFoldDB" id="A0A2S6GWP2"/>
<protein>
    <submittedName>
        <fullName evidence="4">NACHT domain-containing protein</fullName>
    </submittedName>
</protein>
<feature type="transmembrane region" description="Helical" evidence="2">
    <location>
        <begin position="547"/>
        <end position="569"/>
    </location>
</feature>
<proteinExistence type="predicted"/>
<accession>A0A2S6GWP2</accession>
<feature type="compositionally biased region" description="Pro residues" evidence="1">
    <location>
        <begin position="634"/>
        <end position="651"/>
    </location>
</feature>
<keyword evidence="5" id="KW-1185">Reference proteome</keyword>
<sequence>MVDHPTENKIIGNPVGPVVQAGTVVLTTRPPSRLEAARTELATLVADQWRREAVRRGLDDVTGIPIHWTPSTPLGADWVAAFRAAPRKRWAVLGDAGTGKTSFAIQFLLAHLARRVDTDPVPVLLPIAGWNPETHPDVRSWVVDQLARTYAKSARLTPALLAELVADRHVFVIYDGVDELRPALRRRALAELARTHSSADPLLICCRTADFPDAGRALGPLVTIQPEPLTRADAITYLRGILGTPTDPWRHCLDDLRSGRARGLADLARTAFGLWLIGVAATDPATDPERLANTPDEVSTRSALLDLAIPALVRRGAPDRGRSAWHRFLRRRAAPPSTTRREYHPDQVTAWLSAVARRMNAGHAFAWWELAADVDRTRSSRRVALGFAVSLGLLGLAVGLGFTVLAGAGTTELVLGVPLSTTCGAVMGLVMARESRAGEFDRPRYLDTSKLDKVNKTVGTVLFTATIGVLYVITGSVALVASAAIGSGSVAVFSLYAWLDTPATQHGPATPIATWSADRGMSLFRLAVGVGGLAALAAYLATTVTPGSSWLGAVLYVLKVGVVWGSFIAPRGARAWFAYKLATTRLAMAGELPGALVAFLDDAHRMGLLRAVGPVYEFRHEFLRLHLARGRGPGEPPPGPRPVTAPGPTGP</sequence>
<evidence type="ECO:0000256" key="2">
    <source>
        <dbReference type="SAM" id="Phobius"/>
    </source>
</evidence>
<feature type="transmembrane region" description="Helical" evidence="2">
    <location>
        <begin position="383"/>
        <end position="407"/>
    </location>
</feature>
<keyword evidence="2" id="KW-1133">Transmembrane helix</keyword>
<feature type="transmembrane region" description="Helical" evidence="2">
    <location>
        <begin position="479"/>
        <end position="499"/>
    </location>
</feature>
<dbReference type="OrthoDB" id="419058at2"/>
<dbReference type="Gene3D" id="3.40.50.300">
    <property type="entry name" value="P-loop containing nucleotide triphosphate hydrolases"/>
    <property type="match status" value="1"/>
</dbReference>
<evidence type="ECO:0000259" key="3">
    <source>
        <dbReference type="Pfam" id="PF05729"/>
    </source>
</evidence>
<feature type="transmembrane region" description="Helical" evidence="2">
    <location>
        <begin position="520"/>
        <end position="541"/>
    </location>
</feature>
<comment type="caution">
    <text evidence="4">The sequence shown here is derived from an EMBL/GenBank/DDBJ whole genome shotgun (WGS) entry which is preliminary data.</text>
</comment>
<feature type="domain" description="NACHT" evidence="3">
    <location>
        <begin position="91"/>
        <end position="239"/>
    </location>
</feature>
<evidence type="ECO:0000313" key="4">
    <source>
        <dbReference type="EMBL" id="PPK69623.1"/>
    </source>
</evidence>
<organism evidence="4 5">
    <name type="scientific">Actinokineospora auranticolor</name>
    <dbReference type="NCBI Taxonomy" id="155976"/>
    <lineage>
        <taxon>Bacteria</taxon>
        <taxon>Bacillati</taxon>
        <taxon>Actinomycetota</taxon>
        <taxon>Actinomycetes</taxon>
        <taxon>Pseudonocardiales</taxon>
        <taxon>Pseudonocardiaceae</taxon>
        <taxon>Actinokineospora</taxon>
    </lineage>
</organism>
<dbReference type="InterPro" id="IPR027417">
    <property type="entry name" value="P-loop_NTPase"/>
</dbReference>
<keyword evidence="2" id="KW-0472">Membrane</keyword>
<dbReference type="Proteomes" id="UP000239203">
    <property type="component" value="Unassembled WGS sequence"/>
</dbReference>